<dbReference type="AlphaFoldDB" id="K1Q6B5"/>
<evidence type="ECO:0000313" key="1">
    <source>
        <dbReference type="EMBL" id="EKC26829.1"/>
    </source>
</evidence>
<protein>
    <submittedName>
        <fullName evidence="1">Uncharacterized protein</fullName>
    </submittedName>
</protein>
<gene>
    <name evidence="1" type="ORF">CGI_10013868</name>
</gene>
<organism evidence="1">
    <name type="scientific">Magallana gigas</name>
    <name type="common">Pacific oyster</name>
    <name type="synonym">Crassostrea gigas</name>
    <dbReference type="NCBI Taxonomy" id="29159"/>
    <lineage>
        <taxon>Eukaryota</taxon>
        <taxon>Metazoa</taxon>
        <taxon>Spiralia</taxon>
        <taxon>Lophotrochozoa</taxon>
        <taxon>Mollusca</taxon>
        <taxon>Bivalvia</taxon>
        <taxon>Autobranchia</taxon>
        <taxon>Pteriomorphia</taxon>
        <taxon>Ostreida</taxon>
        <taxon>Ostreoidea</taxon>
        <taxon>Ostreidae</taxon>
        <taxon>Magallana</taxon>
    </lineage>
</organism>
<sequence length="124" mass="13989">MNNPNSCKLLNLPKSHNEVEILSPKQAIFDSLAAVRYTPEGSVGHQARITVTVTVSAETFCATFRAKIHKISKDNGNVDCNLTVDEVSLVLGNNWMKRGYKTSTETYVSERVYVHIWWGYKARQ</sequence>
<dbReference type="EMBL" id="JH817916">
    <property type="protein sequence ID" value="EKC26829.1"/>
    <property type="molecule type" value="Genomic_DNA"/>
</dbReference>
<dbReference type="HOGENOM" id="CLU_2006086_0_0_1"/>
<reference evidence="1" key="1">
    <citation type="journal article" date="2012" name="Nature">
        <title>The oyster genome reveals stress adaptation and complexity of shell formation.</title>
        <authorList>
            <person name="Zhang G."/>
            <person name="Fang X."/>
            <person name="Guo X."/>
            <person name="Li L."/>
            <person name="Luo R."/>
            <person name="Xu F."/>
            <person name="Yang P."/>
            <person name="Zhang L."/>
            <person name="Wang X."/>
            <person name="Qi H."/>
            <person name="Xiong Z."/>
            <person name="Que H."/>
            <person name="Xie Y."/>
            <person name="Holland P.W."/>
            <person name="Paps J."/>
            <person name="Zhu Y."/>
            <person name="Wu F."/>
            <person name="Chen Y."/>
            <person name="Wang J."/>
            <person name="Peng C."/>
            <person name="Meng J."/>
            <person name="Yang L."/>
            <person name="Liu J."/>
            <person name="Wen B."/>
            <person name="Zhang N."/>
            <person name="Huang Z."/>
            <person name="Zhu Q."/>
            <person name="Feng Y."/>
            <person name="Mount A."/>
            <person name="Hedgecock D."/>
            <person name="Xu Z."/>
            <person name="Liu Y."/>
            <person name="Domazet-Loso T."/>
            <person name="Du Y."/>
            <person name="Sun X."/>
            <person name="Zhang S."/>
            <person name="Liu B."/>
            <person name="Cheng P."/>
            <person name="Jiang X."/>
            <person name="Li J."/>
            <person name="Fan D."/>
            <person name="Wang W."/>
            <person name="Fu W."/>
            <person name="Wang T."/>
            <person name="Wang B."/>
            <person name="Zhang J."/>
            <person name="Peng Z."/>
            <person name="Li Y."/>
            <person name="Li N."/>
            <person name="Wang J."/>
            <person name="Chen M."/>
            <person name="He Y."/>
            <person name="Tan F."/>
            <person name="Song X."/>
            <person name="Zheng Q."/>
            <person name="Huang R."/>
            <person name="Yang H."/>
            <person name="Du X."/>
            <person name="Chen L."/>
            <person name="Yang M."/>
            <person name="Gaffney P.M."/>
            <person name="Wang S."/>
            <person name="Luo L."/>
            <person name="She Z."/>
            <person name="Ming Y."/>
            <person name="Huang W."/>
            <person name="Zhang S."/>
            <person name="Huang B."/>
            <person name="Zhang Y."/>
            <person name="Qu T."/>
            <person name="Ni P."/>
            <person name="Miao G."/>
            <person name="Wang J."/>
            <person name="Wang Q."/>
            <person name="Steinberg C.E."/>
            <person name="Wang H."/>
            <person name="Li N."/>
            <person name="Qian L."/>
            <person name="Zhang G."/>
            <person name="Li Y."/>
            <person name="Yang H."/>
            <person name="Liu X."/>
            <person name="Wang J."/>
            <person name="Yin Y."/>
            <person name="Wang J."/>
        </authorList>
    </citation>
    <scope>NUCLEOTIDE SEQUENCE [LARGE SCALE GENOMIC DNA]</scope>
    <source>
        <strain evidence="1">05x7-T-G4-1.051#20</strain>
    </source>
</reference>
<accession>K1Q6B5</accession>
<dbReference type="InParanoid" id="K1Q6B5"/>
<proteinExistence type="predicted"/>
<name>K1Q6B5_MAGGI</name>